<dbReference type="OrthoDB" id="9789139at2"/>
<dbReference type="Pfam" id="PF14072">
    <property type="entry name" value="DndB"/>
    <property type="match status" value="1"/>
</dbReference>
<accession>A0A1H5TWP9</accession>
<dbReference type="EMBL" id="FNUT01000002">
    <property type="protein sequence ID" value="SEF67255.1"/>
    <property type="molecule type" value="Genomic_DNA"/>
</dbReference>
<dbReference type="NCBIfam" id="TIGR03187">
    <property type="entry name" value="DGQHR"/>
    <property type="match status" value="1"/>
</dbReference>
<evidence type="ECO:0000313" key="2">
    <source>
        <dbReference type="Proteomes" id="UP000236731"/>
    </source>
</evidence>
<proteinExistence type="predicted"/>
<sequence length="417" mass="48920">MKIPAIRGYIGDWVYYTTNLTFEQVSQYVSRVDNELHNAKNLNELIQRSITNNFKGIKEYILNQPEVFFNALVLAAYDSYPDWIEVELSYDNNETYNVGLLDFPDKHKIFPIDGQHRVEGIKAAIIAKPELKNMQIPTIFVGHRNDEEGLKRTRRLFSTLNRYAKPVLMDDIIALDEDDSIAIVTRDLIENHSLFAGNRISKTHNKAIPPEDRHAFTSIISLYECNREILRSFRLILKFKNPSVRDKVRLQDYLKYRPTDEELAQFKTFTFDFWNSLVNNYENINEFVKKEIEEDNSAAEYRNQRTGGNLLFRPIGLLPFVKAVNRITHTTKTPIEDVIKKFEEQSFTLNTKPWKNLIWDDVSKTMIMGNKNIIELVLIYKYDQNLLKSSEIEKIKKKYITVLNLENEEVDKVLDYI</sequence>
<dbReference type="AlphaFoldDB" id="A0A1H5TWP9"/>
<dbReference type="Proteomes" id="UP000236731">
    <property type="component" value="Unassembled WGS sequence"/>
</dbReference>
<dbReference type="RefSeq" id="WP_103905135.1">
    <property type="nucleotide sequence ID" value="NZ_CP049246.1"/>
</dbReference>
<dbReference type="InterPro" id="IPR017642">
    <property type="entry name" value="DNA_S_mod_DndB"/>
</dbReference>
<evidence type="ECO:0000313" key="1">
    <source>
        <dbReference type="EMBL" id="SEF67255.1"/>
    </source>
</evidence>
<protein>
    <submittedName>
        <fullName evidence="1">DNA sulfur modification protein DndB</fullName>
    </submittedName>
</protein>
<gene>
    <name evidence="1" type="ORF">SAMN05421877_102104</name>
</gene>
<organism evidence="1 2">
    <name type="scientific">Sphingobacterium lactis</name>
    <dbReference type="NCBI Taxonomy" id="797291"/>
    <lineage>
        <taxon>Bacteria</taxon>
        <taxon>Pseudomonadati</taxon>
        <taxon>Bacteroidota</taxon>
        <taxon>Sphingobacteriia</taxon>
        <taxon>Sphingobacteriales</taxon>
        <taxon>Sphingobacteriaceae</taxon>
        <taxon>Sphingobacterium</taxon>
    </lineage>
</organism>
<dbReference type="InterPro" id="IPR017601">
    <property type="entry name" value="DGQHR-contain_dom"/>
</dbReference>
<reference evidence="2" key="1">
    <citation type="submission" date="2016-10" db="EMBL/GenBank/DDBJ databases">
        <authorList>
            <person name="Varghese N."/>
            <person name="Submissions S."/>
        </authorList>
    </citation>
    <scope>NUCLEOTIDE SEQUENCE [LARGE SCALE GENOMIC DNA]</scope>
    <source>
        <strain evidence="2">DSM 22361</strain>
    </source>
</reference>
<dbReference type="CDD" id="cd16414">
    <property type="entry name" value="dndB_like"/>
    <property type="match status" value="1"/>
</dbReference>
<name>A0A1H5TWP9_9SPHI</name>
<keyword evidence="2" id="KW-1185">Reference proteome</keyword>